<evidence type="ECO:0000259" key="1">
    <source>
        <dbReference type="PROSITE" id="PS50887"/>
    </source>
</evidence>
<dbReference type="Pfam" id="PF00990">
    <property type="entry name" value="GGDEF"/>
    <property type="match status" value="1"/>
</dbReference>
<protein>
    <submittedName>
        <fullName evidence="2">GGDEF domain-containing protein</fullName>
    </submittedName>
</protein>
<dbReference type="AlphaFoldDB" id="A0A9Q9IPS6"/>
<dbReference type="SMART" id="SM00267">
    <property type="entry name" value="GGDEF"/>
    <property type="match status" value="1"/>
</dbReference>
<sequence length="551" mass="59330">MATLSTGHGTATVQYRLRAGYQPSRYDCDYTRGLLTQLPALFGLPTATVTHDICQVAGAEACVYTVRWRQRRLLSWLWRGQRRTADAADDALAGRMELLQRTVAELVAAEQPERALALVADRAGYAVNAQAFLLVASPAPDQPRQVHGYGLTDAEIAVLTDAPPTSFAGTIVAEIASPNRYYGYLVAYCEDFFDAERRMLDAYANLAAVALDALSALDTAAERQRTAERLLALARQLTLARTPAEVATVTADAVRSVMGADSATVLLHQHGKLRMAANAGVSDSRLRKAQNLTVSRQDTDLFDRFRAGTGQPRVYDRTCTDPFILAMLDTFDHDMMIIVDIALPEHPYGILVAAYDTPQGTARAREIINRMSGVADQAATVLRTCELLEETWRLAHADPLTGLANRRAFMAALDTALGVGGGGVLFIDLDGFKTVNDTLGHAAGDELLTAVAARLTAQARTGDLVARLGGDEFVVLAHGTSGADTLPELTGRIQRAFTEPITLTGAGAPRTVPARASVGGTRFHAGEPPRHVLHRADTAMYEAKRATLSSY</sequence>
<dbReference type="NCBIfam" id="TIGR00254">
    <property type="entry name" value="GGDEF"/>
    <property type="match status" value="1"/>
</dbReference>
<dbReference type="GO" id="GO:0052621">
    <property type="term" value="F:diguanylate cyclase activity"/>
    <property type="evidence" value="ECO:0007669"/>
    <property type="project" value="TreeGrafter"/>
</dbReference>
<dbReference type="InterPro" id="IPR029016">
    <property type="entry name" value="GAF-like_dom_sf"/>
</dbReference>
<dbReference type="SUPFAM" id="SSF55073">
    <property type="entry name" value="Nucleotide cyclase"/>
    <property type="match status" value="1"/>
</dbReference>
<dbReference type="InterPro" id="IPR029787">
    <property type="entry name" value="Nucleotide_cyclase"/>
</dbReference>
<name>A0A9Q9IPS6_9ACTN</name>
<accession>A0A9Q9IPS6</accession>
<dbReference type="InterPro" id="IPR043128">
    <property type="entry name" value="Rev_trsase/Diguanyl_cyclase"/>
</dbReference>
<dbReference type="PROSITE" id="PS50887">
    <property type="entry name" value="GGDEF"/>
    <property type="match status" value="1"/>
</dbReference>
<dbReference type="Proteomes" id="UP001058003">
    <property type="component" value="Chromosome"/>
</dbReference>
<feature type="domain" description="GGDEF" evidence="1">
    <location>
        <begin position="420"/>
        <end position="551"/>
    </location>
</feature>
<dbReference type="PANTHER" id="PTHR45138">
    <property type="entry name" value="REGULATORY COMPONENTS OF SENSORY TRANSDUCTION SYSTEM"/>
    <property type="match status" value="1"/>
</dbReference>
<dbReference type="Gene3D" id="3.30.70.270">
    <property type="match status" value="1"/>
</dbReference>
<gene>
    <name evidence="2" type="ORF">Daura_42940</name>
</gene>
<dbReference type="EMBL" id="CP073767">
    <property type="protein sequence ID" value="UWZ60077.1"/>
    <property type="molecule type" value="Genomic_DNA"/>
</dbReference>
<reference evidence="2" key="1">
    <citation type="submission" date="2021-04" db="EMBL/GenBank/DDBJ databases">
        <title>Dactylosporangium aurantiacum NRRL B-8018 full assembly.</title>
        <authorList>
            <person name="Hartkoorn R.C."/>
            <person name="Beaudoing E."/>
            <person name="Hot D."/>
        </authorList>
    </citation>
    <scope>NUCLEOTIDE SEQUENCE</scope>
    <source>
        <strain evidence="2">NRRL B-8018</strain>
    </source>
</reference>
<evidence type="ECO:0000313" key="3">
    <source>
        <dbReference type="Proteomes" id="UP001058003"/>
    </source>
</evidence>
<dbReference type="InterPro" id="IPR050469">
    <property type="entry name" value="Diguanylate_Cyclase"/>
</dbReference>
<dbReference type="KEGG" id="daur:Daura_42940"/>
<dbReference type="SUPFAM" id="SSF55781">
    <property type="entry name" value="GAF domain-like"/>
    <property type="match status" value="1"/>
</dbReference>
<proteinExistence type="predicted"/>
<dbReference type="InterPro" id="IPR000160">
    <property type="entry name" value="GGDEF_dom"/>
</dbReference>
<dbReference type="CDD" id="cd01949">
    <property type="entry name" value="GGDEF"/>
    <property type="match status" value="1"/>
</dbReference>
<dbReference type="PANTHER" id="PTHR45138:SF9">
    <property type="entry name" value="DIGUANYLATE CYCLASE DGCM-RELATED"/>
    <property type="match status" value="1"/>
</dbReference>
<keyword evidence="3" id="KW-1185">Reference proteome</keyword>
<evidence type="ECO:0000313" key="2">
    <source>
        <dbReference type="EMBL" id="UWZ60077.1"/>
    </source>
</evidence>
<organism evidence="2 3">
    <name type="scientific">Dactylosporangium aurantiacum</name>
    <dbReference type="NCBI Taxonomy" id="35754"/>
    <lineage>
        <taxon>Bacteria</taxon>
        <taxon>Bacillati</taxon>
        <taxon>Actinomycetota</taxon>
        <taxon>Actinomycetes</taxon>
        <taxon>Micromonosporales</taxon>
        <taxon>Micromonosporaceae</taxon>
        <taxon>Dactylosporangium</taxon>
    </lineage>
</organism>
<dbReference type="Gene3D" id="3.30.450.40">
    <property type="match status" value="1"/>
</dbReference>